<dbReference type="EMBL" id="JAIWYP010000007">
    <property type="protein sequence ID" value="KAH3791209.1"/>
    <property type="molecule type" value="Genomic_DNA"/>
</dbReference>
<name>A0A9D4J099_DREPO</name>
<proteinExistence type="predicted"/>
<evidence type="ECO:0000313" key="3">
    <source>
        <dbReference type="Proteomes" id="UP000828390"/>
    </source>
</evidence>
<feature type="transmembrane region" description="Helical" evidence="1">
    <location>
        <begin position="92"/>
        <end position="113"/>
    </location>
</feature>
<protein>
    <submittedName>
        <fullName evidence="2">Uncharacterized protein</fullName>
    </submittedName>
</protein>
<comment type="caution">
    <text evidence="2">The sequence shown here is derived from an EMBL/GenBank/DDBJ whole genome shotgun (WGS) entry which is preliminary data.</text>
</comment>
<gene>
    <name evidence="2" type="ORF">DPMN_144689</name>
</gene>
<keyword evidence="1" id="KW-1133">Transmembrane helix</keyword>
<keyword evidence="1" id="KW-0812">Transmembrane</keyword>
<accession>A0A9D4J099</accession>
<keyword evidence="1" id="KW-0472">Membrane</keyword>
<reference evidence="2" key="1">
    <citation type="journal article" date="2019" name="bioRxiv">
        <title>The Genome of the Zebra Mussel, Dreissena polymorpha: A Resource for Invasive Species Research.</title>
        <authorList>
            <person name="McCartney M.A."/>
            <person name="Auch B."/>
            <person name="Kono T."/>
            <person name="Mallez S."/>
            <person name="Zhang Y."/>
            <person name="Obille A."/>
            <person name="Becker A."/>
            <person name="Abrahante J.E."/>
            <person name="Garbe J."/>
            <person name="Badalamenti J.P."/>
            <person name="Herman A."/>
            <person name="Mangelson H."/>
            <person name="Liachko I."/>
            <person name="Sullivan S."/>
            <person name="Sone E.D."/>
            <person name="Koren S."/>
            <person name="Silverstein K.A.T."/>
            <person name="Beckman K.B."/>
            <person name="Gohl D.M."/>
        </authorList>
    </citation>
    <scope>NUCLEOTIDE SEQUENCE</scope>
    <source>
        <strain evidence="2">Duluth1</strain>
        <tissue evidence="2">Whole animal</tissue>
    </source>
</reference>
<organism evidence="2 3">
    <name type="scientific">Dreissena polymorpha</name>
    <name type="common">Zebra mussel</name>
    <name type="synonym">Mytilus polymorpha</name>
    <dbReference type="NCBI Taxonomy" id="45954"/>
    <lineage>
        <taxon>Eukaryota</taxon>
        <taxon>Metazoa</taxon>
        <taxon>Spiralia</taxon>
        <taxon>Lophotrochozoa</taxon>
        <taxon>Mollusca</taxon>
        <taxon>Bivalvia</taxon>
        <taxon>Autobranchia</taxon>
        <taxon>Heteroconchia</taxon>
        <taxon>Euheterodonta</taxon>
        <taxon>Imparidentia</taxon>
        <taxon>Neoheterodontei</taxon>
        <taxon>Myida</taxon>
        <taxon>Dreissenoidea</taxon>
        <taxon>Dreissenidae</taxon>
        <taxon>Dreissena</taxon>
    </lineage>
</organism>
<evidence type="ECO:0000313" key="2">
    <source>
        <dbReference type="EMBL" id="KAH3791209.1"/>
    </source>
</evidence>
<feature type="transmembrane region" description="Helical" evidence="1">
    <location>
        <begin position="68"/>
        <end position="86"/>
    </location>
</feature>
<reference evidence="2" key="2">
    <citation type="submission" date="2020-11" db="EMBL/GenBank/DDBJ databases">
        <authorList>
            <person name="McCartney M.A."/>
            <person name="Auch B."/>
            <person name="Kono T."/>
            <person name="Mallez S."/>
            <person name="Becker A."/>
            <person name="Gohl D.M."/>
            <person name="Silverstein K.A.T."/>
            <person name="Koren S."/>
            <person name="Bechman K.B."/>
            <person name="Herman A."/>
            <person name="Abrahante J.E."/>
            <person name="Garbe J."/>
        </authorList>
    </citation>
    <scope>NUCLEOTIDE SEQUENCE</scope>
    <source>
        <strain evidence="2">Duluth1</strain>
        <tissue evidence="2">Whole animal</tissue>
    </source>
</reference>
<dbReference type="AlphaFoldDB" id="A0A9D4J099"/>
<sequence length="116" mass="13433">MRVLHSIYLIHTRHIIPFNFFPFDIARFVAPLRILYPIELQLDSHVTRDDFSCLLCAHSALPYDRTSADYYVPILLSLMIGLQLFTMTSAVYYVPILLSLMIGLQLFTMCPFCKLS</sequence>
<evidence type="ECO:0000256" key="1">
    <source>
        <dbReference type="SAM" id="Phobius"/>
    </source>
</evidence>
<dbReference type="Proteomes" id="UP000828390">
    <property type="component" value="Unassembled WGS sequence"/>
</dbReference>
<keyword evidence="3" id="KW-1185">Reference proteome</keyword>